<feature type="transmembrane region" description="Helical" evidence="1">
    <location>
        <begin position="33"/>
        <end position="55"/>
    </location>
</feature>
<evidence type="ECO:0000313" key="3">
    <source>
        <dbReference type="Proteomes" id="UP000321577"/>
    </source>
</evidence>
<comment type="caution">
    <text evidence="2">The sequence shown here is derived from an EMBL/GenBank/DDBJ whole genome shotgun (WGS) entry which is preliminary data.</text>
</comment>
<evidence type="ECO:0000313" key="2">
    <source>
        <dbReference type="EMBL" id="GEP45265.1"/>
    </source>
</evidence>
<organism evidence="2 3">
    <name type="scientific">Brevifollis gellanilyticus</name>
    <dbReference type="NCBI Taxonomy" id="748831"/>
    <lineage>
        <taxon>Bacteria</taxon>
        <taxon>Pseudomonadati</taxon>
        <taxon>Verrucomicrobiota</taxon>
        <taxon>Verrucomicrobiia</taxon>
        <taxon>Verrucomicrobiales</taxon>
        <taxon>Verrucomicrobiaceae</taxon>
    </lineage>
</organism>
<sequence>MGMFRDSFMPVFHGQVEATPEGSRIRGRMSHHLLVQIFHGFWCGALVLMALFFVWTIVMPLAAYGMLWIANGIMAVGDRAYPGREQKIESYLREVCERGLIQ</sequence>
<reference evidence="2 3" key="1">
    <citation type="submission" date="2019-07" db="EMBL/GenBank/DDBJ databases">
        <title>Whole genome shotgun sequence of Brevifollis gellanilyticus NBRC 108608.</title>
        <authorList>
            <person name="Hosoyama A."/>
            <person name="Uohara A."/>
            <person name="Ohji S."/>
            <person name="Ichikawa N."/>
        </authorList>
    </citation>
    <scope>NUCLEOTIDE SEQUENCE [LARGE SCALE GENOMIC DNA]</scope>
    <source>
        <strain evidence="2 3">NBRC 108608</strain>
    </source>
</reference>
<dbReference type="Proteomes" id="UP000321577">
    <property type="component" value="Unassembled WGS sequence"/>
</dbReference>
<accession>A0A512MEV1</accession>
<keyword evidence="1" id="KW-1133">Transmembrane helix</keyword>
<gene>
    <name evidence="2" type="ORF">BGE01nite_45560</name>
</gene>
<dbReference type="EMBL" id="BKAG01000045">
    <property type="protein sequence ID" value="GEP45265.1"/>
    <property type="molecule type" value="Genomic_DNA"/>
</dbReference>
<dbReference type="AlphaFoldDB" id="A0A512MEV1"/>
<evidence type="ECO:0000256" key="1">
    <source>
        <dbReference type="SAM" id="Phobius"/>
    </source>
</evidence>
<keyword evidence="1" id="KW-0812">Transmembrane</keyword>
<proteinExistence type="predicted"/>
<name>A0A512MEV1_9BACT</name>
<keyword evidence="3" id="KW-1185">Reference proteome</keyword>
<protein>
    <submittedName>
        <fullName evidence="2">Uncharacterized protein</fullName>
    </submittedName>
</protein>
<keyword evidence="1" id="KW-0472">Membrane</keyword>